<name>A0A0A9E6L3_ARUDO</name>
<reference evidence="1" key="2">
    <citation type="journal article" date="2015" name="Data Brief">
        <title>Shoot transcriptome of the giant reed, Arundo donax.</title>
        <authorList>
            <person name="Barrero R.A."/>
            <person name="Guerrero F.D."/>
            <person name="Moolhuijzen P."/>
            <person name="Goolsby J.A."/>
            <person name="Tidwell J."/>
            <person name="Bellgard S.E."/>
            <person name="Bellgard M.I."/>
        </authorList>
    </citation>
    <scope>NUCLEOTIDE SEQUENCE</scope>
    <source>
        <tissue evidence="1">Shoot tissue taken approximately 20 cm above the soil surface</tissue>
    </source>
</reference>
<sequence>MHDVTGGPSPTAMRVVNGPRGYFGNTVVIDDKLMEGQGRPWASASGVTAPGPRKPGAPIWSCSLAGYVQAYTNQINRFHRCTASSASRTRKTADCLPTRLPSSDRGLEYRIAPSLDTQGSPHHRQDQALQDCFFNPIESHVFH</sequence>
<organism evidence="1">
    <name type="scientific">Arundo donax</name>
    <name type="common">Giant reed</name>
    <name type="synonym">Donax arundinaceus</name>
    <dbReference type="NCBI Taxonomy" id="35708"/>
    <lineage>
        <taxon>Eukaryota</taxon>
        <taxon>Viridiplantae</taxon>
        <taxon>Streptophyta</taxon>
        <taxon>Embryophyta</taxon>
        <taxon>Tracheophyta</taxon>
        <taxon>Spermatophyta</taxon>
        <taxon>Magnoliopsida</taxon>
        <taxon>Liliopsida</taxon>
        <taxon>Poales</taxon>
        <taxon>Poaceae</taxon>
        <taxon>PACMAD clade</taxon>
        <taxon>Arundinoideae</taxon>
        <taxon>Arundineae</taxon>
        <taxon>Arundo</taxon>
    </lineage>
</organism>
<protein>
    <submittedName>
        <fullName evidence="1">Uncharacterized protein</fullName>
    </submittedName>
</protein>
<dbReference type="AlphaFoldDB" id="A0A0A9E6L3"/>
<reference evidence="1" key="1">
    <citation type="submission" date="2014-09" db="EMBL/GenBank/DDBJ databases">
        <authorList>
            <person name="Magalhaes I.L.F."/>
            <person name="Oliveira U."/>
            <person name="Santos F.R."/>
            <person name="Vidigal T.H.D.A."/>
            <person name="Brescovit A.D."/>
            <person name="Santos A.J."/>
        </authorList>
    </citation>
    <scope>NUCLEOTIDE SEQUENCE</scope>
    <source>
        <tissue evidence="1">Shoot tissue taken approximately 20 cm above the soil surface</tissue>
    </source>
</reference>
<proteinExistence type="predicted"/>
<dbReference type="EMBL" id="GBRH01202179">
    <property type="protein sequence ID" value="JAD95716.1"/>
    <property type="molecule type" value="Transcribed_RNA"/>
</dbReference>
<accession>A0A0A9E6L3</accession>
<evidence type="ECO:0000313" key="1">
    <source>
        <dbReference type="EMBL" id="JAD95716.1"/>
    </source>
</evidence>